<protein>
    <submittedName>
        <fullName evidence="1">Uncharacterized protein</fullName>
    </submittedName>
</protein>
<dbReference type="RefSeq" id="WP_208133805.1">
    <property type="nucleotide sequence ID" value="NZ_BAABGQ010000011.1"/>
</dbReference>
<evidence type="ECO:0000313" key="2">
    <source>
        <dbReference type="Proteomes" id="UP001501243"/>
    </source>
</evidence>
<keyword evidence="2" id="KW-1185">Reference proteome</keyword>
<accession>A0ABP8QNR6</accession>
<reference evidence="2" key="1">
    <citation type="journal article" date="2019" name="Int. J. Syst. Evol. Microbiol.">
        <title>The Global Catalogue of Microorganisms (GCM) 10K type strain sequencing project: providing services to taxonomists for standard genome sequencing and annotation.</title>
        <authorList>
            <consortium name="The Broad Institute Genomics Platform"/>
            <consortium name="The Broad Institute Genome Sequencing Center for Infectious Disease"/>
            <person name="Wu L."/>
            <person name="Ma J."/>
        </authorList>
    </citation>
    <scope>NUCLEOTIDE SEQUENCE [LARGE SCALE GENOMIC DNA]</scope>
    <source>
        <strain evidence="2">JCM 17841</strain>
    </source>
</reference>
<name>A0ABP8QNR6_9BACT</name>
<dbReference type="Proteomes" id="UP001501243">
    <property type="component" value="Unassembled WGS sequence"/>
</dbReference>
<organism evidence="1 2">
    <name type="scientific">Hymenobacter ginsengisoli</name>
    <dbReference type="NCBI Taxonomy" id="1051626"/>
    <lineage>
        <taxon>Bacteria</taxon>
        <taxon>Pseudomonadati</taxon>
        <taxon>Bacteroidota</taxon>
        <taxon>Cytophagia</taxon>
        <taxon>Cytophagales</taxon>
        <taxon>Hymenobacteraceae</taxon>
        <taxon>Hymenobacter</taxon>
    </lineage>
</organism>
<comment type="caution">
    <text evidence="1">The sequence shown here is derived from an EMBL/GenBank/DDBJ whole genome shotgun (WGS) entry which is preliminary data.</text>
</comment>
<sequence length="123" mass="14538">MAFYLSPLELTARLHLSKEVHQWLGYSEEADYTVLRWLYISKDKQQYTVNYVESFDEGDEEWTDVTEFSHLDPDEIIEHSFASVEEAVEFATQTYRASKERFIPGGMLHAEYITYWRSKNGPK</sequence>
<gene>
    <name evidence="1" type="ORF">GCM10023172_36920</name>
</gene>
<proteinExistence type="predicted"/>
<dbReference type="EMBL" id="BAABGQ010000011">
    <property type="protein sequence ID" value="GAA4506996.1"/>
    <property type="molecule type" value="Genomic_DNA"/>
</dbReference>
<evidence type="ECO:0000313" key="1">
    <source>
        <dbReference type="EMBL" id="GAA4506996.1"/>
    </source>
</evidence>